<dbReference type="EMBL" id="CACTIH010007351">
    <property type="protein sequence ID" value="CAA3010764.1"/>
    <property type="molecule type" value="Genomic_DNA"/>
</dbReference>
<evidence type="ECO:0008006" key="4">
    <source>
        <dbReference type="Google" id="ProtNLM"/>
    </source>
</evidence>
<dbReference type="OrthoDB" id="533833at2759"/>
<evidence type="ECO:0000313" key="2">
    <source>
        <dbReference type="EMBL" id="CAA3010764.1"/>
    </source>
</evidence>
<dbReference type="AlphaFoldDB" id="A0A8S0U0M4"/>
<proteinExistence type="predicted"/>
<protein>
    <recommendedName>
        <fullName evidence="4">Protein PHLOEM PROTEIN 2-LIKE A1-like</fullName>
    </recommendedName>
</protein>
<dbReference type="Pfam" id="PF14299">
    <property type="entry name" value="PP2"/>
    <property type="match status" value="1"/>
</dbReference>
<comment type="caution">
    <text evidence="2">The sequence shown here is derived from an EMBL/GenBank/DDBJ whole genome shotgun (WGS) entry which is preliminary data.</text>
</comment>
<dbReference type="Proteomes" id="UP000594638">
    <property type="component" value="Unassembled WGS sequence"/>
</dbReference>
<feature type="compositionally biased region" description="Basic and acidic residues" evidence="1">
    <location>
        <begin position="1"/>
        <end position="13"/>
    </location>
</feature>
<accession>A0A8S0U0M4</accession>
<gene>
    <name evidence="2" type="ORF">OLEA9_A089191</name>
</gene>
<reference evidence="2 3" key="1">
    <citation type="submission" date="2019-12" db="EMBL/GenBank/DDBJ databases">
        <authorList>
            <person name="Alioto T."/>
            <person name="Alioto T."/>
            <person name="Gomez Garrido J."/>
        </authorList>
    </citation>
    <scope>NUCLEOTIDE SEQUENCE [LARGE SCALE GENOMIC DNA]</scope>
</reference>
<evidence type="ECO:0000313" key="3">
    <source>
        <dbReference type="Proteomes" id="UP000594638"/>
    </source>
</evidence>
<dbReference type="InterPro" id="IPR052147">
    <property type="entry name" value="PP2-like/Lectin"/>
</dbReference>
<dbReference type="Gramene" id="OE9A089191T1">
    <property type="protein sequence ID" value="OE9A089191C1"/>
    <property type="gene ID" value="OE9A089191"/>
</dbReference>
<dbReference type="PANTHER" id="PTHR48478">
    <property type="entry name" value="LECTIN-LIKE"/>
    <property type="match status" value="1"/>
</dbReference>
<dbReference type="GO" id="GO:0030246">
    <property type="term" value="F:carbohydrate binding"/>
    <property type="evidence" value="ECO:0007669"/>
    <property type="project" value="InterPro"/>
</dbReference>
<dbReference type="PANTHER" id="PTHR48478:SF1">
    <property type="entry name" value="LECTIN-LIKE"/>
    <property type="match status" value="1"/>
</dbReference>
<evidence type="ECO:0000256" key="1">
    <source>
        <dbReference type="SAM" id="MobiDB-lite"/>
    </source>
</evidence>
<organism evidence="2 3">
    <name type="scientific">Olea europaea subsp. europaea</name>
    <dbReference type="NCBI Taxonomy" id="158383"/>
    <lineage>
        <taxon>Eukaryota</taxon>
        <taxon>Viridiplantae</taxon>
        <taxon>Streptophyta</taxon>
        <taxon>Embryophyta</taxon>
        <taxon>Tracheophyta</taxon>
        <taxon>Spermatophyta</taxon>
        <taxon>Magnoliopsida</taxon>
        <taxon>eudicotyledons</taxon>
        <taxon>Gunneridae</taxon>
        <taxon>Pentapetalae</taxon>
        <taxon>asterids</taxon>
        <taxon>lamiids</taxon>
        <taxon>Lamiales</taxon>
        <taxon>Oleaceae</taxon>
        <taxon>Oleeae</taxon>
        <taxon>Olea</taxon>
    </lineage>
</organism>
<keyword evidence="3" id="KW-1185">Reference proteome</keyword>
<name>A0A8S0U0M4_OLEEU</name>
<feature type="region of interest" description="Disordered" evidence="1">
    <location>
        <begin position="1"/>
        <end position="28"/>
    </location>
</feature>
<dbReference type="InterPro" id="IPR025886">
    <property type="entry name" value="PP2-like"/>
</dbReference>
<sequence length="241" mass="27528">MGAEISKDKHSESVEGPSYAQPQIKKTDHAKEIQTVSVPHNCENILKDADKPVNKSSTNKLNDQLCAGVFLNQKKKKYWVERKSLVNCFMLFAKDLYICWSDDNRYWNWFLLEDKESCDKSVAVAELLNVCWLDIHGKFDTANLSPEIMYEVVFVLKLKDPAYGWEVPVNVRLTLPDGSKQQQKVKLMDKPRGQWIEIPAGELKTSADQNVGEMEVSLYEYDGGKWKTGLMVKGVVIRPKP</sequence>